<protein>
    <submittedName>
        <fullName evidence="1">Uncharacterized protein</fullName>
    </submittedName>
</protein>
<reference evidence="1 2" key="1">
    <citation type="journal article" date="2009" name="PLoS ONE">
        <title>The complete genome of Teredinibacter turnerae T7901: an intracellular endosymbiont of marine wood-boring bivalves (shipworms).</title>
        <authorList>
            <person name="Yang J.C."/>
            <person name="Madupu R."/>
            <person name="Durkin A.S."/>
            <person name="Ekborg N.A."/>
            <person name="Pedamallu C.S."/>
            <person name="Hostetler J.B."/>
            <person name="Radune D."/>
            <person name="Toms B.S."/>
            <person name="Henrissat B."/>
            <person name="Coutinho P.M."/>
            <person name="Schwarz S."/>
            <person name="Field L."/>
            <person name="Trindade-Silva A.E."/>
            <person name="Soares C.A.G."/>
            <person name="Elshahawi S."/>
            <person name="Hanora A."/>
            <person name="Schmidt E.W."/>
            <person name="Haygood M.G."/>
            <person name="Posfai J."/>
            <person name="Benner J."/>
            <person name="Madinger C."/>
            <person name="Nove J."/>
            <person name="Anton B."/>
            <person name="Chaudhary K."/>
            <person name="Foster J."/>
            <person name="Holman A."/>
            <person name="Kumar S."/>
            <person name="Lessard P.A."/>
            <person name="Luyten Y.A."/>
            <person name="Slatko B."/>
            <person name="Wood N."/>
            <person name="Wu B."/>
            <person name="Teplitski M."/>
            <person name="Mougous J.D."/>
            <person name="Ward N."/>
            <person name="Eisen J.A."/>
            <person name="Badger J.H."/>
            <person name="Distel D.L."/>
        </authorList>
    </citation>
    <scope>NUCLEOTIDE SEQUENCE [LARGE SCALE GENOMIC DNA]</scope>
    <source>
        <strain evidence="2">ATCC 39867 / T7901</strain>
    </source>
</reference>
<accession>C5BM35</accession>
<name>C5BM35_TERTT</name>
<evidence type="ECO:0000313" key="1">
    <source>
        <dbReference type="EMBL" id="ACR13149.1"/>
    </source>
</evidence>
<dbReference type="AlphaFoldDB" id="C5BM35"/>
<proteinExistence type="predicted"/>
<dbReference type="KEGG" id="ttu:TERTU_0287"/>
<keyword evidence="2" id="KW-1185">Reference proteome</keyword>
<dbReference type="EMBL" id="CP001614">
    <property type="protein sequence ID" value="ACR13149.1"/>
    <property type="molecule type" value="Genomic_DNA"/>
</dbReference>
<evidence type="ECO:0000313" key="2">
    <source>
        <dbReference type="Proteomes" id="UP000009080"/>
    </source>
</evidence>
<dbReference type="Proteomes" id="UP000009080">
    <property type="component" value="Chromosome"/>
</dbReference>
<dbReference type="HOGENOM" id="CLU_2848361_0_0_6"/>
<organism evidence="1 2">
    <name type="scientific">Teredinibacter turnerae (strain ATCC 39867 / T7901)</name>
    <dbReference type="NCBI Taxonomy" id="377629"/>
    <lineage>
        <taxon>Bacteria</taxon>
        <taxon>Pseudomonadati</taxon>
        <taxon>Pseudomonadota</taxon>
        <taxon>Gammaproteobacteria</taxon>
        <taxon>Cellvibrionales</taxon>
        <taxon>Cellvibrionaceae</taxon>
        <taxon>Teredinibacter</taxon>
    </lineage>
</organism>
<sequence>MHNLRWVLSRRKRLRFDICRLARLFFVGRYFEMAVPEKTTLSDGIARRQRCQFHVNTLTLLIFIF</sequence>
<gene>
    <name evidence="1" type="ordered locus">TERTU_0287</name>
</gene>